<dbReference type="Gene3D" id="1.10.287.130">
    <property type="match status" value="1"/>
</dbReference>
<feature type="transmembrane region" description="Helical" evidence="16">
    <location>
        <begin position="12"/>
        <end position="34"/>
    </location>
</feature>
<evidence type="ECO:0000256" key="12">
    <source>
        <dbReference type="ARBA" id="ARBA00022989"/>
    </source>
</evidence>
<comment type="subcellular location">
    <subcellularLocation>
        <location evidence="2">Cell inner membrane</location>
        <topology evidence="2">Multi-pass membrane protein</topology>
    </subcellularLocation>
</comment>
<evidence type="ECO:0000256" key="10">
    <source>
        <dbReference type="ARBA" id="ARBA00022777"/>
    </source>
</evidence>
<reference evidence="19 20" key="1">
    <citation type="submission" date="2024-08" db="EMBL/GenBank/DDBJ databases">
        <authorList>
            <person name="Lu H."/>
        </authorList>
    </citation>
    <scope>NUCLEOTIDE SEQUENCE [LARGE SCALE GENOMIC DNA]</scope>
    <source>
        <strain evidence="19 20">BYS87W</strain>
    </source>
</reference>
<evidence type="ECO:0000256" key="4">
    <source>
        <dbReference type="ARBA" id="ARBA00022475"/>
    </source>
</evidence>
<keyword evidence="11 19" id="KW-0067">ATP-binding</keyword>
<evidence type="ECO:0000256" key="3">
    <source>
        <dbReference type="ARBA" id="ARBA00012438"/>
    </source>
</evidence>
<dbReference type="InterPro" id="IPR003594">
    <property type="entry name" value="HATPase_dom"/>
</dbReference>
<evidence type="ECO:0000256" key="8">
    <source>
        <dbReference type="ARBA" id="ARBA00022692"/>
    </source>
</evidence>
<evidence type="ECO:0000256" key="7">
    <source>
        <dbReference type="ARBA" id="ARBA00022679"/>
    </source>
</evidence>
<gene>
    <name evidence="19" type="ORF">ACG01O_00675</name>
</gene>
<dbReference type="SMART" id="SM00387">
    <property type="entry name" value="HATPase_c"/>
    <property type="match status" value="1"/>
</dbReference>
<dbReference type="Proteomes" id="UP001606303">
    <property type="component" value="Unassembled WGS sequence"/>
</dbReference>
<feature type="domain" description="Histidine kinase" evidence="17">
    <location>
        <begin position="216"/>
        <end position="410"/>
    </location>
</feature>
<dbReference type="Gene3D" id="3.30.565.10">
    <property type="entry name" value="Histidine kinase-like ATPase, C-terminal domain"/>
    <property type="match status" value="1"/>
</dbReference>
<keyword evidence="8 16" id="KW-0812">Transmembrane</keyword>
<evidence type="ECO:0000313" key="20">
    <source>
        <dbReference type="Proteomes" id="UP001606303"/>
    </source>
</evidence>
<evidence type="ECO:0000256" key="14">
    <source>
        <dbReference type="ARBA" id="ARBA00023136"/>
    </source>
</evidence>
<dbReference type="Pfam" id="PF00512">
    <property type="entry name" value="HisKA"/>
    <property type="match status" value="1"/>
</dbReference>
<dbReference type="InterPro" id="IPR004358">
    <property type="entry name" value="Sig_transdc_His_kin-like_C"/>
</dbReference>
<dbReference type="SMART" id="SM00388">
    <property type="entry name" value="HisKA"/>
    <property type="match status" value="1"/>
</dbReference>
<dbReference type="InterPro" id="IPR005467">
    <property type="entry name" value="His_kinase_dom"/>
</dbReference>
<evidence type="ECO:0000256" key="2">
    <source>
        <dbReference type="ARBA" id="ARBA00004429"/>
    </source>
</evidence>
<dbReference type="PANTHER" id="PTHR44936:SF5">
    <property type="entry name" value="SENSOR HISTIDINE KINASE ENVZ"/>
    <property type="match status" value="1"/>
</dbReference>
<evidence type="ECO:0000256" key="6">
    <source>
        <dbReference type="ARBA" id="ARBA00022553"/>
    </source>
</evidence>
<evidence type="ECO:0000313" key="19">
    <source>
        <dbReference type="EMBL" id="MFG6465111.1"/>
    </source>
</evidence>
<evidence type="ECO:0000256" key="5">
    <source>
        <dbReference type="ARBA" id="ARBA00022519"/>
    </source>
</evidence>
<evidence type="ECO:0000256" key="1">
    <source>
        <dbReference type="ARBA" id="ARBA00000085"/>
    </source>
</evidence>
<dbReference type="InterPro" id="IPR050980">
    <property type="entry name" value="2C_sensor_his_kinase"/>
</dbReference>
<dbReference type="PRINTS" id="PR00344">
    <property type="entry name" value="BCTRLSENSOR"/>
</dbReference>
<name>A0ABW7GT06_9BURK</name>
<evidence type="ECO:0000259" key="17">
    <source>
        <dbReference type="PROSITE" id="PS50109"/>
    </source>
</evidence>
<dbReference type="InterPro" id="IPR003661">
    <property type="entry name" value="HisK_dim/P_dom"/>
</dbReference>
<keyword evidence="12 16" id="KW-1133">Transmembrane helix</keyword>
<evidence type="ECO:0000256" key="16">
    <source>
        <dbReference type="SAM" id="Phobius"/>
    </source>
</evidence>
<keyword evidence="5" id="KW-0997">Cell inner membrane</keyword>
<accession>A0ABW7GT06</accession>
<keyword evidence="14 16" id="KW-0472">Membrane</keyword>
<dbReference type="InterPro" id="IPR036890">
    <property type="entry name" value="HATPase_C_sf"/>
</dbReference>
<dbReference type="Pfam" id="PF00672">
    <property type="entry name" value="HAMP"/>
    <property type="match status" value="1"/>
</dbReference>
<dbReference type="EMBL" id="JBIGIB010000001">
    <property type="protein sequence ID" value="MFG6465111.1"/>
    <property type="molecule type" value="Genomic_DNA"/>
</dbReference>
<feature type="region of interest" description="Disordered" evidence="15">
    <location>
        <begin position="45"/>
        <end position="115"/>
    </location>
</feature>
<dbReference type="PANTHER" id="PTHR44936">
    <property type="entry name" value="SENSOR PROTEIN CREC"/>
    <property type="match status" value="1"/>
</dbReference>
<dbReference type="GO" id="GO:0005524">
    <property type="term" value="F:ATP binding"/>
    <property type="evidence" value="ECO:0007669"/>
    <property type="project" value="UniProtKB-KW"/>
</dbReference>
<feature type="domain" description="HAMP" evidence="18">
    <location>
        <begin position="151"/>
        <end position="208"/>
    </location>
</feature>
<dbReference type="CDD" id="cd00082">
    <property type="entry name" value="HisKA"/>
    <property type="match status" value="1"/>
</dbReference>
<evidence type="ECO:0000256" key="15">
    <source>
        <dbReference type="SAM" id="MobiDB-lite"/>
    </source>
</evidence>
<dbReference type="PROSITE" id="PS50109">
    <property type="entry name" value="HIS_KIN"/>
    <property type="match status" value="1"/>
</dbReference>
<keyword evidence="7" id="KW-0808">Transferase</keyword>
<dbReference type="EC" id="2.7.13.3" evidence="3"/>
<keyword evidence="9" id="KW-0547">Nucleotide-binding</keyword>
<dbReference type="SUPFAM" id="SSF47384">
    <property type="entry name" value="Homodimeric domain of signal transducing histidine kinase"/>
    <property type="match status" value="1"/>
</dbReference>
<keyword evidence="6" id="KW-0597">Phosphoprotein</keyword>
<keyword evidence="10" id="KW-0418">Kinase</keyword>
<keyword evidence="4" id="KW-1003">Cell membrane</keyword>
<comment type="caution">
    <text evidence="19">The sequence shown here is derived from an EMBL/GenBank/DDBJ whole genome shotgun (WGS) entry which is preliminary data.</text>
</comment>
<dbReference type="InterPro" id="IPR003660">
    <property type="entry name" value="HAMP_dom"/>
</dbReference>
<dbReference type="RefSeq" id="WP_394380052.1">
    <property type="nucleotide sequence ID" value="NZ_JBIGIB010000001.1"/>
</dbReference>
<sequence>MLSRWRRWDGLGLRLFLLMWVALALSHFVAWSLVVQTFSPKPGPVPTLASGPMGDAANGPPPRPPHERGGPGARGDRPNQRPDAGPMPPPFGPPPGADAGGPGPQGPVPVLGPGRLPTFPSLPPSLPWTSSLLDYGVRLLVIALAAWWGSRWLAAPVRRLVSAAQALTPALAQGRAAPVLAEDQGTREVREAAAVFNRMAAELSGQFEERGLMMAAISHDLRTPLTRMRLRLETGEVEAKVRERCIDDLREMNRLVESVIEVFRPAEAVALQRVDVSALAQSAVDDLAETGADVQFEGPAAVVSADPVALRRVVDNLVGNALRYAGHARVRVDLSAGVTRLVVDDHGPGIPEAELERVRQPFRRVEGSRNRETGGTGLGLYIAQQLVRRQGAVLALSNRPEGGLRAEVVF</sequence>
<dbReference type="PROSITE" id="PS50885">
    <property type="entry name" value="HAMP"/>
    <property type="match status" value="1"/>
</dbReference>
<dbReference type="Pfam" id="PF02518">
    <property type="entry name" value="HATPase_c"/>
    <property type="match status" value="1"/>
</dbReference>
<keyword evidence="20" id="KW-1185">Reference proteome</keyword>
<evidence type="ECO:0000256" key="9">
    <source>
        <dbReference type="ARBA" id="ARBA00022741"/>
    </source>
</evidence>
<dbReference type="InterPro" id="IPR036097">
    <property type="entry name" value="HisK_dim/P_sf"/>
</dbReference>
<feature type="compositionally biased region" description="Pro residues" evidence="15">
    <location>
        <begin position="85"/>
        <end position="96"/>
    </location>
</feature>
<feature type="compositionally biased region" description="Basic and acidic residues" evidence="15">
    <location>
        <begin position="64"/>
        <end position="80"/>
    </location>
</feature>
<dbReference type="CDD" id="cd06225">
    <property type="entry name" value="HAMP"/>
    <property type="match status" value="1"/>
</dbReference>
<keyword evidence="13" id="KW-0902">Two-component regulatory system</keyword>
<comment type="catalytic activity">
    <reaction evidence="1">
        <text>ATP + protein L-histidine = ADP + protein N-phospho-L-histidine.</text>
        <dbReference type="EC" id="2.7.13.3"/>
    </reaction>
</comment>
<evidence type="ECO:0000259" key="18">
    <source>
        <dbReference type="PROSITE" id="PS50885"/>
    </source>
</evidence>
<dbReference type="SMART" id="SM00304">
    <property type="entry name" value="HAMP"/>
    <property type="match status" value="1"/>
</dbReference>
<evidence type="ECO:0000256" key="13">
    <source>
        <dbReference type="ARBA" id="ARBA00023012"/>
    </source>
</evidence>
<proteinExistence type="predicted"/>
<protein>
    <recommendedName>
        <fullName evidence="3">histidine kinase</fullName>
        <ecNumber evidence="3">2.7.13.3</ecNumber>
    </recommendedName>
</protein>
<evidence type="ECO:0000256" key="11">
    <source>
        <dbReference type="ARBA" id="ARBA00022840"/>
    </source>
</evidence>
<dbReference type="SUPFAM" id="SSF55874">
    <property type="entry name" value="ATPase domain of HSP90 chaperone/DNA topoisomerase II/histidine kinase"/>
    <property type="match status" value="1"/>
</dbReference>
<organism evidence="19 20">
    <name type="scientific">Pelomonas baiyunensis</name>
    <dbReference type="NCBI Taxonomy" id="3299026"/>
    <lineage>
        <taxon>Bacteria</taxon>
        <taxon>Pseudomonadati</taxon>
        <taxon>Pseudomonadota</taxon>
        <taxon>Betaproteobacteria</taxon>
        <taxon>Burkholderiales</taxon>
        <taxon>Sphaerotilaceae</taxon>
        <taxon>Roseateles</taxon>
    </lineage>
</organism>